<feature type="coiled-coil region" evidence="1">
    <location>
        <begin position="6"/>
        <end position="90"/>
    </location>
</feature>
<dbReference type="PANTHER" id="PTHR11505">
    <property type="entry name" value="L1 TRANSPOSABLE ELEMENT-RELATED"/>
    <property type="match status" value="1"/>
</dbReference>
<keyword evidence="1" id="KW-0175">Coiled coil</keyword>
<evidence type="ECO:0000256" key="1">
    <source>
        <dbReference type="SAM" id="Coils"/>
    </source>
</evidence>
<dbReference type="OMA" id="ILHATRI"/>
<evidence type="ECO:0000313" key="3">
    <source>
        <dbReference type="EMBL" id="KAH9372936.1"/>
    </source>
</evidence>
<dbReference type="InterPro" id="IPR004244">
    <property type="entry name" value="Transposase_22"/>
</dbReference>
<dbReference type="OrthoDB" id="6509011at2759"/>
<dbReference type="InterPro" id="IPR057251">
    <property type="entry name" value="FP_C"/>
</dbReference>
<feature type="domain" description="FP protein C-terminal" evidence="2">
    <location>
        <begin position="202"/>
        <end position="252"/>
    </location>
</feature>
<evidence type="ECO:0000313" key="4">
    <source>
        <dbReference type="Proteomes" id="UP000821853"/>
    </source>
</evidence>
<dbReference type="Proteomes" id="UP000821853">
    <property type="component" value="Chromosome 4"/>
</dbReference>
<dbReference type="EMBL" id="JABSTR010000006">
    <property type="protein sequence ID" value="KAH9372936.1"/>
    <property type="molecule type" value="Genomic_DNA"/>
</dbReference>
<dbReference type="Pfam" id="PF25298">
    <property type="entry name" value="Baculo_FP_2nd"/>
    <property type="match status" value="1"/>
</dbReference>
<proteinExistence type="predicted"/>
<dbReference type="Gene3D" id="3.30.70.1820">
    <property type="entry name" value="L1 transposable element, RRM domain"/>
    <property type="match status" value="1"/>
</dbReference>
<comment type="caution">
    <text evidence="3">The sequence shown here is derived from an EMBL/GenBank/DDBJ whole genome shotgun (WGS) entry which is preliminary data.</text>
</comment>
<protein>
    <recommendedName>
        <fullName evidence="2">FP protein C-terminal domain-containing protein</fullName>
    </recommendedName>
</protein>
<organism evidence="3 4">
    <name type="scientific">Haemaphysalis longicornis</name>
    <name type="common">Bush tick</name>
    <dbReference type="NCBI Taxonomy" id="44386"/>
    <lineage>
        <taxon>Eukaryota</taxon>
        <taxon>Metazoa</taxon>
        <taxon>Ecdysozoa</taxon>
        <taxon>Arthropoda</taxon>
        <taxon>Chelicerata</taxon>
        <taxon>Arachnida</taxon>
        <taxon>Acari</taxon>
        <taxon>Parasitiformes</taxon>
        <taxon>Ixodida</taxon>
        <taxon>Ixodoidea</taxon>
        <taxon>Ixodidae</taxon>
        <taxon>Haemaphysalinae</taxon>
        <taxon>Haemaphysalis</taxon>
    </lineage>
</organism>
<dbReference type="VEuPathDB" id="VectorBase:HLOH_059326"/>
<accession>A0A9J6GEM6</accession>
<dbReference type="AlphaFoldDB" id="A0A9J6GEM6"/>
<name>A0A9J6GEM6_HAELO</name>
<keyword evidence="4" id="KW-1185">Reference proteome</keyword>
<sequence length="258" mass="30002">MSKDLAKLFLELKEELKAELENFKDAVERNVRSEERSLRTELGEMKASLNFISKGLDDAHRRLQVTLCENKQLKKENESLRTTVFTLEKDLVESQASLLKSEQYTRNRNLEIKGIEQTENEDLKQLLEKIGEKLEEPITESDVDISHRVPTKDDGKTNIVVQFQRREKRDKVLQMARKKRLTTTLLGLPTDFPVYINEHLCPTMKKILGRAVARKREHCWKFVWTRDGSVFARRTETSRIVAITCENDLNKICADISV</sequence>
<reference evidence="3 4" key="1">
    <citation type="journal article" date="2020" name="Cell">
        <title>Large-Scale Comparative Analyses of Tick Genomes Elucidate Their Genetic Diversity and Vector Capacities.</title>
        <authorList>
            <consortium name="Tick Genome and Microbiome Consortium (TIGMIC)"/>
            <person name="Jia N."/>
            <person name="Wang J."/>
            <person name="Shi W."/>
            <person name="Du L."/>
            <person name="Sun Y."/>
            <person name="Zhan W."/>
            <person name="Jiang J.F."/>
            <person name="Wang Q."/>
            <person name="Zhang B."/>
            <person name="Ji P."/>
            <person name="Bell-Sakyi L."/>
            <person name="Cui X.M."/>
            <person name="Yuan T.T."/>
            <person name="Jiang B.G."/>
            <person name="Yang W.F."/>
            <person name="Lam T.T."/>
            <person name="Chang Q.C."/>
            <person name="Ding S.J."/>
            <person name="Wang X.J."/>
            <person name="Zhu J.G."/>
            <person name="Ruan X.D."/>
            <person name="Zhao L."/>
            <person name="Wei J.T."/>
            <person name="Ye R.Z."/>
            <person name="Que T.C."/>
            <person name="Du C.H."/>
            <person name="Zhou Y.H."/>
            <person name="Cheng J.X."/>
            <person name="Dai P.F."/>
            <person name="Guo W.B."/>
            <person name="Han X.H."/>
            <person name="Huang E.J."/>
            <person name="Li L.F."/>
            <person name="Wei W."/>
            <person name="Gao Y.C."/>
            <person name="Liu J.Z."/>
            <person name="Shao H.Z."/>
            <person name="Wang X."/>
            <person name="Wang C.C."/>
            <person name="Yang T.C."/>
            <person name="Huo Q.B."/>
            <person name="Li W."/>
            <person name="Chen H.Y."/>
            <person name="Chen S.E."/>
            <person name="Zhou L.G."/>
            <person name="Ni X.B."/>
            <person name="Tian J.H."/>
            <person name="Sheng Y."/>
            <person name="Liu T."/>
            <person name="Pan Y.S."/>
            <person name="Xia L.Y."/>
            <person name="Li J."/>
            <person name="Zhao F."/>
            <person name="Cao W.C."/>
        </authorList>
    </citation>
    <scope>NUCLEOTIDE SEQUENCE [LARGE SCALE GENOMIC DNA]</scope>
    <source>
        <strain evidence="3">HaeL-2018</strain>
    </source>
</reference>
<evidence type="ECO:0000259" key="2">
    <source>
        <dbReference type="Pfam" id="PF25298"/>
    </source>
</evidence>
<gene>
    <name evidence="3" type="ORF">HPB48_019267</name>
</gene>